<comment type="caution">
    <text evidence="1">The sequence shown here is derived from an EMBL/GenBank/DDBJ whole genome shotgun (WGS) entry which is preliminary data.</text>
</comment>
<evidence type="ECO:0008006" key="3">
    <source>
        <dbReference type="Google" id="ProtNLM"/>
    </source>
</evidence>
<dbReference type="SUPFAM" id="SSF48371">
    <property type="entry name" value="ARM repeat"/>
    <property type="match status" value="2"/>
</dbReference>
<evidence type="ECO:0000313" key="1">
    <source>
        <dbReference type="EMBL" id="RJP14556.1"/>
    </source>
</evidence>
<proteinExistence type="predicted"/>
<dbReference type="Proteomes" id="UP000265882">
    <property type="component" value="Unassembled WGS sequence"/>
</dbReference>
<dbReference type="PANTHER" id="PTHR12697">
    <property type="entry name" value="PBS LYASE HEAT-LIKE PROTEIN"/>
    <property type="match status" value="1"/>
</dbReference>
<dbReference type="GO" id="GO:0016491">
    <property type="term" value="F:oxidoreductase activity"/>
    <property type="evidence" value="ECO:0007669"/>
    <property type="project" value="TreeGrafter"/>
</dbReference>
<reference evidence="1 2" key="1">
    <citation type="journal article" date="2017" name="ISME J.">
        <title>Energy and carbon metabolisms in a deep terrestrial subsurface fluid microbial community.</title>
        <authorList>
            <person name="Momper L."/>
            <person name="Jungbluth S.P."/>
            <person name="Lee M.D."/>
            <person name="Amend J.P."/>
        </authorList>
    </citation>
    <scope>NUCLEOTIDE SEQUENCE [LARGE SCALE GENOMIC DNA]</scope>
    <source>
        <strain evidence="1">SURF_5</strain>
    </source>
</reference>
<dbReference type="InterPro" id="IPR011989">
    <property type="entry name" value="ARM-like"/>
</dbReference>
<dbReference type="InterPro" id="IPR016024">
    <property type="entry name" value="ARM-type_fold"/>
</dbReference>
<accession>A0A3A4N8B5</accession>
<dbReference type="Gene3D" id="1.25.10.10">
    <property type="entry name" value="Leucine-rich Repeat Variant"/>
    <property type="match status" value="3"/>
</dbReference>
<dbReference type="SMART" id="SM00567">
    <property type="entry name" value="EZ_HEAT"/>
    <property type="match status" value="9"/>
</dbReference>
<dbReference type="AlphaFoldDB" id="A0A3A4N8B5"/>
<gene>
    <name evidence="1" type="ORF">C4520_21360</name>
</gene>
<dbReference type="PANTHER" id="PTHR12697:SF5">
    <property type="entry name" value="DEOXYHYPUSINE HYDROXYLASE"/>
    <property type="match status" value="1"/>
</dbReference>
<dbReference type="EMBL" id="QZKU01000143">
    <property type="protein sequence ID" value="RJP14556.1"/>
    <property type="molecule type" value="Genomic_DNA"/>
</dbReference>
<evidence type="ECO:0000313" key="2">
    <source>
        <dbReference type="Proteomes" id="UP000265882"/>
    </source>
</evidence>
<sequence length="420" mass="44865">MKNSLKTFIAGLTILVAPVTILAEAAFFESPASQREILLAQKEANSLILVDTSSSTSDLVQALQQSTLKYQRRYAAQLLGERKEPGTAPYLVQALDDPEDIVQKAAAEALVNQRDKSIFPQLIDTLSAPRPSAREYSAYVLGKLANKGDTAAIQALETAAGDEKSNVRVEVIYALYEIGSPSSKGIFVNGLNDEEARIRSYCANALGSLKTAGAGAELSAALDRETDESVRRTIISAMGKIGGSSSAKTLAQAVTNENASLRGDIADALGEIKTPEAIRALVELLADSNPTVRARAASALANARDPSSAGALANALKDRSPLVRRAASRALIYIADSTTIKELVDALGDSDSEVAENAKEALIHVNDLNAVHSLIDALDSGNPNKQTRALMVLEEITHRPYGSDVVKWVQWYEENFKTSE</sequence>
<dbReference type="Pfam" id="PF13646">
    <property type="entry name" value="HEAT_2"/>
    <property type="match status" value="3"/>
</dbReference>
<protein>
    <recommendedName>
        <fullName evidence="3">HEAT repeat domain-containing protein</fullName>
    </recommendedName>
</protein>
<organism evidence="1 2">
    <name type="scientific">Abyssobacteria bacterium (strain SURF_5)</name>
    <dbReference type="NCBI Taxonomy" id="2093360"/>
    <lineage>
        <taxon>Bacteria</taxon>
        <taxon>Pseudomonadati</taxon>
        <taxon>Candidatus Hydrogenedentota</taxon>
        <taxon>Candidatus Abyssobacteria</taxon>
    </lineage>
</organism>
<dbReference type="InterPro" id="IPR004155">
    <property type="entry name" value="PBS_lyase_HEAT"/>
</dbReference>
<name>A0A3A4N8B5_ABYX5</name>